<dbReference type="GO" id="GO:0008198">
    <property type="term" value="F:ferrous iron binding"/>
    <property type="evidence" value="ECO:0007669"/>
    <property type="project" value="TreeGrafter"/>
</dbReference>
<dbReference type="PANTHER" id="PTHR31573">
    <property type="entry name" value="ALPHA-KETOGLUTARATE-DEPENDENT DIOXYGENASE ALKB HOMOLOG 2"/>
    <property type="match status" value="1"/>
</dbReference>
<comment type="caution">
    <text evidence="2">The sequence shown here is derived from an EMBL/GenBank/DDBJ whole genome shotgun (WGS) entry which is preliminary data.</text>
</comment>
<dbReference type="GO" id="GO:0051747">
    <property type="term" value="F:cytosine C-5 DNA demethylase activity"/>
    <property type="evidence" value="ECO:0007669"/>
    <property type="project" value="TreeGrafter"/>
</dbReference>
<dbReference type="InterPro" id="IPR037151">
    <property type="entry name" value="AlkB-like_sf"/>
</dbReference>
<dbReference type="InterPro" id="IPR032852">
    <property type="entry name" value="ALKBH2"/>
</dbReference>
<name>A0A0W0F0A1_MONRR</name>
<dbReference type="PANTHER" id="PTHR31573:SF4">
    <property type="entry name" value="FE2OG DIOXYGENASE DOMAIN-CONTAINING PROTEIN"/>
    <property type="match status" value="1"/>
</dbReference>
<evidence type="ECO:0000259" key="1">
    <source>
        <dbReference type="Pfam" id="PF13532"/>
    </source>
</evidence>
<gene>
    <name evidence="2" type="ORF">WG66_17630</name>
</gene>
<dbReference type="GO" id="GO:0006307">
    <property type="term" value="P:DNA alkylation repair"/>
    <property type="evidence" value="ECO:0007669"/>
    <property type="project" value="TreeGrafter"/>
</dbReference>
<dbReference type="Proteomes" id="UP000054988">
    <property type="component" value="Unassembled WGS sequence"/>
</dbReference>
<evidence type="ECO:0000313" key="3">
    <source>
        <dbReference type="Proteomes" id="UP000054988"/>
    </source>
</evidence>
<dbReference type="GO" id="GO:0035516">
    <property type="term" value="F:broad specificity oxidative DNA demethylase activity"/>
    <property type="evidence" value="ECO:0007669"/>
    <property type="project" value="TreeGrafter"/>
</dbReference>
<dbReference type="Gene3D" id="2.60.120.590">
    <property type="entry name" value="Alpha-ketoglutarate-dependent dioxygenase AlkB-like"/>
    <property type="match status" value="1"/>
</dbReference>
<proteinExistence type="predicted"/>
<dbReference type="SUPFAM" id="SSF51197">
    <property type="entry name" value="Clavaminate synthase-like"/>
    <property type="match status" value="1"/>
</dbReference>
<feature type="domain" description="Alpha-ketoglutarate-dependent dioxygenase AlkB-like" evidence="1">
    <location>
        <begin position="579"/>
        <end position="645"/>
    </location>
</feature>
<accession>A0A0W0F0A1</accession>
<dbReference type="Pfam" id="PF13532">
    <property type="entry name" value="2OG-FeII_Oxy_2"/>
    <property type="match status" value="1"/>
</dbReference>
<protein>
    <recommendedName>
        <fullName evidence="1">Alpha-ketoglutarate-dependent dioxygenase AlkB-like domain-containing protein</fullName>
    </recommendedName>
</protein>
<dbReference type="AlphaFoldDB" id="A0A0W0F0A1"/>
<organism evidence="2 3">
    <name type="scientific">Moniliophthora roreri</name>
    <name type="common">Frosty pod rot fungus</name>
    <name type="synonym">Monilia roreri</name>
    <dbReference type="NCBI Taxonomy" id="221103"/>
    <lineage>
        <taxon>Eukaryota</taxon>
        <taxon>Fungi</taxon>
        <taxon>Dikarya</taxon>
        <taxon>Basidiomycota</taxon>
        <taxon>Agaricomycotina</taxon>
        <taxon>Agaricomycetes</taxon>
        <taxon>Agaricomycetidae</taxon>
        <taxon>Agaricales</taxon>
        <taxon>Marasmiineae</taxon>
        <taxon>Marasmiaceae</taxon>
        <taxon>Moniliophthora</taxon>
    </lineage>
</organism>
<dbReference type="EMBL" id="LATX01002412">
    <property type="protein sequence ID" value="KTB29751.1"/>
    <property type="molecule type" value="Genomic_DNA"/>
</dbReference>
<dbReference type="InterPro" id="IPR027450">
    <property type="entry name" value="AlkB-like"/>
</dbReference>
<reference evidence="2 3" key="1">
    <citation type="submission" date="2015-12" db="EMBL/GenBank/DDBJ databases">
        <title>Draft genome sequence of Moniliophthora roreri, the causal agent of frosty pod rot of cacao.</title>
        <authorList>
            <person name="Aime M.C."/>
            <person name="Diaz-Valderrama J.R."/>
            <person name="Kijpornyongpan T."/>
            <person name="Phillips-Mora W."/>
        </authorList>
    </citation>
    <scope>NUCLEOTIDE SEQUENCE [LARGE SCALE GENOMIC DNA]</scope>
    <source>
        <strain evidence="2 3">MCA 2952</strain>
    </source>
</reference>
<sequence length="666" mass="75605">MSARVQSIKPPRRGGVYTSLNVFRRRRLMGISSAHYISFKYGSKLDRFSPRIRFRMKKKKIVLSQVRSTSSTNLEASPLDLVQNNRVQAVKTEDNKPSLNGLCPPTLCRPVPPMFPPIWSKTRQEVCESFDWFRSYQGGVYFRDDQVKGYLLGGFASKRDILCQEGKLIISHGGGKSENASSGKGQAKLVSAGDQSAGDKSVRALLQNYEKQIPLVLIIDSNYSQFPFDLRAKDISYAVLGLYTIVHTWEELEMAGGKAVVRFKFAFQWCNAQGEPWWLQGTKADHNHRVKRVFPPNDTPLPWVPTLKKEAQKRRVPVKVKEARLASFWKLNGQPPPDSLEYNSEFLQLLPSDQMAPTDIMDIQPKKPITHPHDGVTTLSSFLRGYHCEMCGRLSCRFKWQQWECANPDCRRTLPVFGKIQLAKDLDHLTSNSSMIGDHELKSFSEIKVSRTIFVPMGGGISWSYQRFDLPEEGGSIFHMKHPKTRMHEMNQIFEENKPAAESCNSDAGLFEVTEVGREIYHTLHSHSPFHVVQGELLTQYFSQNCGEPYHYVGGDANTVPWDQAPGAVLKAREMIHQKFHTDDEPGLGPTVAGLSLGAPAKMHFRKRGTGHRDTELTVLLRHGDILVMHGPKFQKTYEHTVIPENFRIAATARYIDPARHKYVRR</sequence>
<evidence type="ECO:0000313" key="2">
    <source>
        <dbReference type="EMBL" id="KTB29751.1"/>
    </source>
</evidence>